<dbReference type="Gene3D" id="3.60.15.10">
    <property type="entry name" value="Ribonuclease Z/Hydroxyacylglutathione hydrolase-like"/>
    <property type="match status" value="1"/>
</dbReference>
<evidence type="ECO:0000256" key="6">
    <source>
        <dbReference type="HAMAP-Rule" id="MF_00653"/>
    </source>
</evidence>
<reference evidence="8 9" key="1">
    <citation type="submission" date="2019-06" db="EMBL/GenBank/DDBJ databases">
        <title>Description of Kitasatospora acidophila sp. nov. isolated from pine grove soil, and reclassification of Streptomyces novaecaesareae to Kitasatospora novaeceasareae comb. nov.</title>
        <authorList>
            <person name="Kim M.J."/>
        </authorList>
    </citation>
    <scope>NUCLEOTIDE SEQUENCE [LARGE SCALE GENOMIC DNA]</scope>
    <source>
        <strain evidence="8 9">MMS16-CNU292</strain>
    </source>
</reference>
<comment type="caution">
    <text evidence="8">The sequence shown here is derived from an EMBL/GenBank/DDBJ whole genome shotgun (WGS) entry which is preliminary data.</text>
</comment>
<evidence type="ECO:0000256" key="4">
    <source>
        <dbReference type="ARBA" id="ARBA00022448"/>
    </source>
</evidence>
<name>A0A540VY59_9ACTN</name>
<evidence type="ECO:0000256" key="2">
    <source>
        <dbReference type="ARBA" id="ARBA00008481"/>
    </source>
</evidence>
<dbReference type="OrthoDB" id="9778305at2"/>
<gene>
    <name evidence="6 8" type="primary">pqqB</name>
    <name evidence="8" type="ORF">E6W39_04820</name>
</gene>
<feature type="domain" description="Metallo-beta-lactamase" evidence="7">
    <location>
        <begin position="50"/>
        <end position="264"/>
    </location>
</feature>
<dbReference type="Proteomes" id="UP000319103">
    <property type="component" value="Unassembled WGS sequence"/>
</dbReference>
<evidence type="ECO:0000256" key="5">
    <source>
        <dbReference type="ARBA" id="ARBA00022905"/>
    </source>
</evidence>
<evidence type="ECO:0000313" key="9">
    <source>
        <dbReference type="Proteomes" id="UP000319103"/>
    </source>
</evidence>
<comment type="function">
    <text evidence="6">May be involved in the transport of PQQ or its precursor to the periplasm.</text>
</comment>
<accession>A0A540VY59</accession>
<organism evidence="8 9">
    <name type="scientific">Kitasatospora acidiphila</name>
    <dbReference type="NCBI Taxonomy" id="2567942"/>
    <lineage>
        <taxon>Bacteria</taxon>
        <taxon>Bacillati</taxon>
        <taxon>Actinomycetota</taxon>
        <taxon>Actinomycetes</taxon>
        <taxon>Kitasatosporales</taxon>
        <taxon>Streptomycetaceae</taxon>
        <taxon>Kitasatospora</taxon>
    </lineage>
</organism>
<evidence type="ECO:0000256" key="1">
    <source>
        <dbReference type="ARBA" id="ARBA00004886"/>
    </source>
</evidence>
<dbReference type="GO" id="GO:0018189">
    <property type="term" value="P:pyrroloquinoline quinone biosynthetic process"/>
    <property type="evidence" value="ECO:0007669"/>
    <property type="project" value="UniProtKB-UniRule"/>
</dbReference>
<proteinExistence type="inferred from homology"/>
<comment type="similarity">
    <text evidence="2 6">Belongs to the PqqB family.</text>
</comment>
<keyword evidence="5 6" id="KW-0884">PQQ biosynthesis</keyword>
<evidence type="ECO:0000256" key="3">
    <source>
        <dbReference type="ARBA" id="ARBA00015084"/>
    </source>
</evidence>
<keyword evidence="9" id="KW-1185">Reference proteome</keyword>
<dbReference type="UniPathway" id="UPA00539"/>
<dbReference type="InterPro" id="IPR036866">
    <property type="entry name" value="RibonucZ/Hydroxyglut_hydro"/>
</dbReference>
<dbReference type="RefSeq" id="WP_141632422.1">
    <property type="nucleotide sequence ID" value="NZ_VIGB01000003.1"/>
</dbReference>
<dbReference type="EMBL" id="VIGB01000003">
    <property type="protein sequence ID" value="TQF01693.1"/>
    <property type="molecule type" value="Genomic_DNA"/>
</dbReference>
<protein>
    <recommendedName>
        <fullName evidence="3 6">Coenzyme PQQ synthesis protein B</fullName>
    </recommendedName>
    <alternativeName>
        <fullName evidence="6">Pyrroloquinoline quinone biosynthesis protein B</fullName>
    </alternativeName>
</protein>
<sequence>MRVRVLGTAAGGGLPQWNCGCGPCERARATGPGAWRSQEALAVSVSDDAWYLVNASPDTRGQLLAVPDLAPPAGTRRTPVRGVLLTDGELDHTVGLFALREGAALDIHAPQAVLAALTDAFPLRGLLAPYGTVRWHPVPSAGGELLLDEGRLAVSAVPISDKRPRYAEQSTAAGPWVVGYRLRETATGATLLYVPSLARWPDELDALLDEAHCALLDGTFWTEDEMAAIHPGSRTATAMGHLPISGPGGTLARLRPGTRVLYTHLNNTNPLSDPDSPARAALAAGGAEVAEDGQEIVI</sequence>
<dbReference type="Pfam" id="PF12706">
    <property type="entry name" value="Lactamase_B_2"/>
    <property type="match status" value="1"/>
</dbReference>
<dbReference type="SUPFAM" id="SSF56281">
    <property type="entry name" value="Metallo-hydrolase/oxidoreductase"/>
    <property type="match status" value="1"/>
</dbReference>
<dbReference type="HAMAP" id="MF_00653">
    <property type="entry name" value="PQQ_syn_PqqB"/>
    <property type="match status" value="1"/>
</dbReference>
<keyword evidence="4 6" id="KW-0813">Transport</keyword>
<dbReference type="AlphaFoldDB" id="A0A540VY59"/>
<evidence type="ECO:0000313" key="8">
    <source>
        <dbReference type="EMBL" id="TQF01693.1"/>
    </source>
</evidence>
<dbReference type="InterPro" id="IPR001279">
    <property type="entry name" value="Metallo-B-lactamas"/>
</dbReference>
<dbReference type="NCBIfam" id="TIGR02108">
    <property type="entry name" value="PQQ_syn_pqqB"/>
    <property type="match status" value="1"/>
</dbReference>
<evidence type="ECO:0000259" key="7">
    <source>
        <dbReference type="Pfam" id="PF12706"/>
    </source>
</evidence>
<comment type="pathway">
    <text evidence="1 6">Cofactor biosynthesis; pyrroloquinoline quinone biosynthesis.</text>
</comment>
<dbReference type="InterPro" id="IPR011842">
    <property type="entry name" value="PQQ_synth_PqqB"/>
</dbReference>